<dbReference type="EMBL" id="GDKF01008486">
    <property type="protein sequence ID" value="JAT70136.1"/>
    <property type="molecule type" value="Transcribed_RNA"/>
</dbReference>
<dbReference type="PROSITE" id="PS51778">
    <property type="entry name" value="VAST"/>
    <property type="match status" value="1"/>
</dbReference>
<dbReference type="CDD" id="cd13220">
    <property type="entry name" value="PH-GRAM_GRAMDC"/>
    <property type="match status" value="1"/>
</dbReference>
<evidence type="ECO:0000259" key="7">
    <source>
        <dbReference type="PROSITE" id="PS51778"/>
    </source>
</evidence>
<feature type="region of interest" description="Disordered" evidence="5">
    <location>
        <begin position="477"/>
        <end position="515"/>
    </location>
</feature>
<dbReference type="PANTHER" id="PTHR47666:SF1">
    <property type="entry name" value="PROTEIN VASCULAR ASSOCIATED DEATH 1, CHLOROPLASTIC"/>
    <property type="match status" value="1"/>
</dbReference>
<keyword evidence="4 6" id="KW-0472">Membrane</keyword>
<feature type="compositionally biased region" description="Acidic residues" evidence="5">
    <location>
        <begin position="269"/>
        <end position="285"/>
    </location>
</feature>
<dbReference type="Pfam" id="PF16016">
    <property type="entry name" value="VASt"/>
    <property type="match status" value="1"/>
</dbReference>
<name>A0A1D1ZT71_AUXPR</name>
<evidence type="ECO:0000313" key="8">
    <source>
        <dbReference type="EMBL" id="JAT70136.1"/>
    </source>
</evidence>
<protein>
    <recommendedName>
        <fullName evidence="7">VASt domain-containing protein</fullName>
    </recommendedName>
</protein>
<feature type="compositionally biased region" description="Basic and acidic residues" evidence="5">
    <location>
        <begin position="258"/>
        <end position="268"/>
    </location>
</feature>
<feature type="region of interest" description="Disordered" evidence="5">
    <location>
        <begin position="1"/>
        <end position="94"/>
    </location>
</feature>
<feature type="compositionally biased region" description="Polar residues" evidence="5">
    <location>
        <begin position="1"/>
        <end position="12"/>
    </location>
</feature>
<feature type="compositionally biased region" description="Polar residues" evidence="5">
    <location>
        <begin position="73"/>
        <end position="85"/>
    </location>
</feature>
<reference evidence="8" key="1">
    <citation type="submission" date="2015-08" db="EMBL/GenBank/DDBJ databases">
        <authorList>
            <person name="Babu N.S."/>
            <person name="Beckwith C.J."/>
            <person name="Beseler K.G."/>
            <person name="Brison A."/>
            <person name="Carone J.V."/>
            <person name="Caskin T.P."/>
            <person name="Diamond M."/>
            <person name="Durham M.E."/>
            <person name="Foxe J.M."/>
            <person name="Go M."/>
            <person name="Henderson B.A."/>
            <person name="Jones I.B."/>
            <person name="McGettigan J.A."/>
            <person name="Micheletti S.J."/>
            <person name="Nasrallah M.E."/>
            <person name="Ortiz D."/>
            <person name="Piller C.R."/>
            <person name="Privatt S.R."/>
            <person name="Schneider S.L."/>
            <person name="Sharp S."/>
            <person name="Smith T.C."/>
            <person name="Stanton J.D."/>
            <person name="Ullery H.E."/>
            <person name="Wilson R.J."/>
            <person name="Serrano M.G."/>
            <person name="Buck G."/>
            <person name="Lee V."/>
            <person name="Wang Y."/>
            <person name="Carvalho R."/>
            <person name="Voegtly L."/>
            <person name="Shi R."/>
            <person name="Duckworth R."/>
            <person name="Johnson A."/>
            <person name="Loviza R."/>
            <person name="Walstead R."/>
            <person name="Shah Z."/>
            <person name="Kiflezghi M."/>
            <person name="Wade K."/>
            <person name="Ball S.L."/>
            <person name="Bradley K.W."/>
            <person name="Asai D.J."/>
            <person name="Bowman C.A."/>
            <person name="Russell D.A."/>
            <person name="Pope W.H."/>
            <person name="Jacobs-Sera D."/>
            <person name="Hendrix R.W."/>
            <person name="Hatfull G.F."/>
        </authorList>
    </citation>
    <scope>NUCLEOTIDE SEQUENCE</scope>
</reference>
<feature type="transmembrane region" description="Helical" evidence="6">
    <location>
        <begin position="526"/>
        <end position="549"/>
    </location>
</feature>
<gene>
    <name evidence="8" type="ORF">g.29018</name>
</gene>
<comment type="subcellular location">
    <subcellularLocation>
        <location evidence="1">Membrane</location>
        <topology evidence="1">Single-pass membrane protein</topology>
    </subcellularLocation>
</comment>
<dbReference type="InterPro" id="IPR011993">
    <property type="entry name" value="PH-like_dom_sf"/>
</dbReference>
<evidence type="ECO:0000256" key="5">
    <source>
        <dbReference type="SAM" id="MobiDB-lite"/>
    </source>
</evidence>
<accession>A0A1D1ZT71</accession>
<feature type="compositionally biased region" description="Basic and acidic residues" evidence="5">
    <location>
        <begin position="290"/>
        <end position="304"/>
    </location>
</feature>
<evidence type="ECO:0000256" key="4">
    <source>
        <dbReference type="ARBA" id="ARBA00023136"/>
    </source>
</evidence>
<keyword evidence="2 6" id="KW-0812">Transmembrane</keyword>
<keyword evidence="3 6" id="KW-1133">Transmembrane helix</keyword>
<proteinExistence type="predicted"/>
<dbReference type="AlphaFoldDB" id="A0A1D1ZT71"/>
<dbReference type="SMART" id="SM00568">
    <property type="entry name" value="GRAM"/>
    <property type="match status" value="1"/>
</dbReference>
<evidence type="ECO:0000256" key="2">
    <source>
        <dbReference type="ARBA" id="ARBA00022692"/>
    </source>
</evidence>
<evidence type="ECO:0000256" key="1">
    <source>
        <dbReference type="ARBA" id="ARBA00004167"/>
    </source>
</evidence>
<dbReference type="InterPro" id="IPR004182">
    <property type="entry name" value="GRAM"/>
</dbReference>
<organism evidence="8">
    <name type="scientific">Auxenochlorella protothecoides</name>
    <name type="common">Green microalga</name>
    <name type="synonym">Chlorella protothecoides</name>
    <dbReference type="NCBI Taxonomy" id="3075"/>
    <lineage>
        <taxon>Eukaryota</taxon>
        <taxon>Viridiplantae</taxon>
        <taxon>Chlorophyta</taxon>
        <taxon>core chlorophytes</taxon>
        <taxon>Trebouxiophyceae</taxon>
        <taxon>Chlorellales</taxon>
        <taxon>Chlorellaceae</taxon>
        <taxon>Auxenochlorella</taxon>
    </lineage>
</organism>
<feature type="region of interest" description="Disordered" evidence="5">
    <location>
        <begin position="248"/>
        <end position="317"/>
    </location>
</feature>
<feature type="domain" description="VASt" evidence="7">
    <location>
        <begin position="312"/>
        <end position="480"/>
    </location>
</feature>
<dbReference type="Pfam" id="PF02893">
    <property type="entry name" value="GRAM"/>
    <property type="match status" value="1"/>
</dbReference>
<dbReference type="PANTHER" id="PTHR47666">
    <property type="entry name" value="PROTEIN VASCULAR ASSOCIATED DEATH 1, CHLOROPLASTIC"/>
    <property type="match status" value="1"/>
</dbReference>
<dbReference type="Gene3D" id="2.30.29.30">
    <property type="entry name" value="Pleckstrin-homology domain (PH domain)/Phosphotyrosine-binding domain (PTB)"/>
    <property type="match status" value="1"/>
</dbReference>
<evidence type="ECO:0000256" key="3">
    <source>
        <dbReference type="ARBA" id="ARBA00022989"/>
    </source>
</evidence>
<dbReference type="InterPro" id="IPR031968">
    <property type="entry name" value="VASt"/>
</dbReference>
<sequence length="598" mass="65618">MSHSFHNQQEFGTPNVEAGEPRVTTMFRISSRDVRPATEPSPNVGPDAVYAKTSPPRVTVNRIVEPKDGAERSNISSTGWNSNGESPRASGVSLSKPSRLMRKLHVYREEFHVGNDELFLEDYLCAVQKKTLKQGRMYIFDKHIGFHANIFGHHKYYSIPIKDITKVTKESNVGFPNSVKICWGHTHSLFFTSFLNREDAYKLIMHLWRQLSSRAPSEAGSPEGSEDEALTSITKPVKKLLCSVGLSRSSATSQGGGKSERSPIREDSSGDSDSDSSGSSDDESSVAEGGDPKAESLDVARADEDAPSVQDDAKPSLEYTVPCSPQVFWTKFLGNNSSYFKDFHESRGDSSVKLTKWKKHSKGGVVRDLQFVTPVKMKMGPDTTLCNQTQRFTAYRDDHLVFETTQTMNDIPYSDHFTVDSRWDVTSSEDDKCTVRIYIFVPFSKKTMWRSFIEKGVKEGCLTSFTAWRDMAKDVLAGKKGTPAPKTQKSRSGGGGGVSDSAGTRPNTDGAEIGPSSRTLGAASGLLSGSLVNTALLAALVVLQLLILWHLRSSTADPRSEIGAEGLRPVLRELILELKEMRLQDTGAGTTVVLGRAA</sequence>
<dbReference type="GO" id="GO:0016020">
    <property type="term" value="C:membrane"/>
    <property type="evidence" value="ECO:0007669"/>
    <property type="project" value="UniProtKB-SubCell"/>
</dbReference>
<evidence type="ECO:0000256" key="6">
    <source>
        <dbReference type="SAM" id="Phobius"/>
    </source>
</evidence>